<keyword evidence="3 6" id="KW-0378">Hydrolase</keyword>
<dbReference type="eggNOG" id="COG1404">
    <property type="taxonomic scope" value="Bacteria"/>
</dbReference>
<dbReference type="GO" id="GO:0004252">
    <property type="term" value="F:serine-type endopeptidase activity"/>
    <property type="evidence" value="ECO:0007669"/>
    <property type="project" value="UniProtKB-UniRule"/>
</dbReference>
<comment type="similarity">
    <text evidence="1 6 7">Belongs to the peptidase S8 family.</text>
</comment>
<evidence type="ECO:0000256" key="5">
    <source>
        <dbReference type="PIRSR" id="PIRSR615500-1"/>
    </source>
</evidence>
<comment type="caution">
    <text evidence="10">The sequence shown here is derived from an EMBL/GenBank/DDBJ whole genome shotgun (WGS) entry which is preliminary data.</text>
</comment>
<gene>
    <name evidence="10" type="ORF">HMPREF0216_00038</name>
</gene>
<dbReference type="CDD" id="cd07478">
    <property type="entry name" value="Peptidases_S8_CspA-like"/>
    <property type="match status" value="2"/>
</dbReference>
<dbReference type="EMBL" id="AMEZ01000002">
    <property type="protein sequence ID" value="EKY29794.1"/>
    <property type="molecule type" value="Genomic_DNA"/>
</dbReference>
<dbReference type="Gene3D" id="3.30.70.2980">
    <property type="match status" value="1"/>
</dbReference>
<dbReference type="PANTHER" id="PTHR43806:SF11">
    <property type="entry name" value="CEREVISIN-RELATED"/>
    <property type="match status" value="1"/>
</dbReference>
<evidence type="ECO:0000313" key="10">
    <source>
        <dbReference type="EMBL" id="EKY29794.1"/>
    </source>
</evidence>
<dbReference type="PROSITE" id="PS51892">
    <property type="entry name" value="SUBTILASE"/>
    <property type="match status" value="2"/>
</dbReference>
<feature type="domain" description="Peptidase S8/S53" evidence="8">
    <location>
        <begin position="141"/>
        <end position="320"/>
    </location>
</feature>
<feature type="domain" description="Peptidase S8/S53" evidence="8">
    <location>
        <begin position="450"/>
        <end position="555"/>
    </location>
</feature>
<dbReference type="InterPro" id="IPR034045">
    <property type="entry name" value="Pep_S8_CspA-like"/>
</dbReference>
<organism evidence="10 11">
    <name type="scientific">Clostridium celatum DSM 1785</name>
    <dbReference type="NCBI Taxonomy" id="545697"/>
    <lineage>
        <taxon>Bacteria</taxon>
        <taxon>Bacillati</taxon>
        <taxon>Bacillota</taxon>
        <taxon>Clostridia</taxon>
        <taxon>Eubacteriales</taxon>
        <taxon>Clostridiaceae</taxon>
        <taxon>Clostridium</taxon>
    </lineage>
</organism>
<evidence type="ECO:0000313" key="11">
    <source>
        <dbReference type="Proteomes" id="UP000010420"/>
    </source>
</evidence>
<name>L1QP82_9CLOT</name>
<dbReference type="PROSITE" id="PS00138">
    <property type="entry name" value="SUBTILASE_SER"/>
    <property type="match status" value="1"/>
</dbReference>
<reference evidence="10 11" key="1">
    <citation type="submission" date="2012-05" db="EMBL/GenBank/DDBJ databases">
        <authorList>
            <person name="Weinstock G."/>
            <person name="Sodergren E."/>
            <person name="Lobos E.A."/>
            <person name="Fulton L."/>
            <person name="Fulton R."/>
            <person name="Courtney L."/>
            <person name="Fronick C."/>
            <person name="O'Laughlin M."/>
            <person name="Godfrey J."/>
            <person name="Wilson R.M."/>
            <person name="Miner T."/>
            <person name="Farmer C."/>
            <person name="Delehaunty K."/>
            <person name="Cordes M."/>
            <person name="Minx P."/>
            <person name="Tomlinson C."/>
            <person name="Chen J."/>
            <person name="Wollam A."/>
            <person name="Pepin K.H."/>
            <person name="Bhonagiri V."/>
            <person name="Zhang X."/>
            <person name="Suruliraj S."/>
            <person name="Warren W."/>
            <person name="Mitreva M."/>
            <person name="Mardis E.R."/>
            <person name="Wilson R.K."/>
        </authorList>
    </citation>
    <scope>NUCLEOTIDE SEQUENCE [LARGE SCALE GENOMIC DNA]</scope>
    <source>
        <strain evidence="10 11">DSM 1785</strain>
    </source>
</reference>
<dbReference type="Gene3D" id="3.40.50.200">
    <property type="entry name" value="Peptidase S8/S53 domain"/>
    <property type="match status" value="2"/>
</dbReference>
<dbReference type="STRING" id="545697.HMPREF0216_00038"/>
<feature type="active site" description="Charge relay system" evidence="5 6">
    <location>
        <position position="516"/>
    </location>
</feature>
<dbReference type="GO" id="GO:0006508">
    <property type="term" value="P:proteolysis"/>
    <property type="evidence" value="ECO:0007669"/>
    <property type="project" value="UniProtKB-KW"/>
</dbReference>
<feature type="domain" description="Csp protease B prodomain" evidence="9">
    <location>
        <begin position="28"/>
        <end position="116"/>
    </location>
</feature>
<evidence type="ECO:0000259" key="9">
    <source>
        <dbReference type="Pfam" id="PF18425"/>
    </source>
</evidence>
<dbReference type="Pfam" id="PF18425">
    <property type="entry name" value="CspB_prodomain"/>
    <property type="match status" value="1"/>
</dbReference>
<dbReference type="PROSITE" id="PS00137">
    <property type="entry name" value="SUBTILASE_HIS"/>
    <property type="match status" value="1"/>
</dbReference>
<dbReference type="AlphaFoldDB" id="L1QP82"/>
<evidence type="ECO:0000256" key="6">
    <source>
        <dbReference type="PROSITE-ProRule" id="PRU01240"/>
    </source>
</evidence>
<dbReference type="Pfam" id="PF00082">
    <property type="entry name" value="Peptidase_S8"/>
    <property type="match status" value="4"/>
</dbReference>
<accession>L1QP82</accession>
<keyword evidence="11" id="KW-1185">Reference proteome</keyword>
<dbReference type="PRINTS" id="PR00723">
    <property type="entry name" value="SUBTILISIN"/>
</dbReference>
<dbReference type="InterPro" id="IPR022398">
    <property type="entry name" value="Peptidase_S8_His-AS"/>
</dbReference>
<dbReference type="InterPro" id="IPR023828">
    <property type="entry name" value="Peptidase_S8_Ser-AS"/>
</dbReference>
<dbReference type="Proteomes" id="UP000010420">
    <property type="component" value="Unassembled WGS sequence"/>
</dbReference>
<sequence>MISSNIKSYTYIDNRNYHEVINIENNKVGLGLLKNIPKSILAKFSISNNFLASNSDTEIEVSIISGSSPIEISQLVDSLGGKYTDLGYGYGIVLIPVENIVNLATSPQIQYIELPKSLYTNDYESNRASCITQINSGELKGKGVLVGFIDTGIDYTHPAFRNADGTTRIEYIYDLDEGGKVYNKSQINEALKSSNPYSIVDSTDVTGHGTHVAGIACAGGNIDSKYYGVAPESSIAMVKVARSRFALSTQIMKGIKFLIDKGKELNMPLAINMSLSTNDGAHNGSSLLEQYISTVSATERVSIVIAAGNEGEAAHHVGGTLEGINEVYFNISSDESIVVINLYKSILPEVSIELLCPCGFSTGEIILQQGFNEGTIGNTRYSIYLTGPKPFDVSGEIGIVLTGVNEFVSSGQWKITLKKLNEYDGNFDMWLPISEGLNINTKFLNPVVYNTIGIPATVRNIISVGSYNYLVNIISPFSGRGEIYNGQYIKPDIVAPGEGIYSTIPNRGFDKKTGTSMAAPQVTGASALMMQWGIVKGNDPYLYGERLKYFLIIGAKKGRRDIQYPDPAWGYGELCLRNSINLVSQTLGLGFRNFYIKDRQESKNVSEVSGIGVDYTTDSKDKIFILVEVPGEEALENILKIPGVAGVMISTNFAIIIAPANIINEITKFVVRVVNIEVSTILTLNELSPVEASGAPTFNNNPYLRLNGKDVLVAVIDTGIDYLNKEFQKEDDTTRILRIWDQTIQGDKEVNGLKYGIEYTEEQINQAINLQTSGGDPYSIVQSKDDIGHGTKLSGIIGGRGINPELKGAAPDCQFIIVKLARATKVELDLALIDKTDVPSYSPWSVLLGLRYAISTARMLKKPVVVFIPLGSSMGSHTGNGIIESSIENFSSQAGTVIIVPVGNEGNTDTHTEGKIEKVGDIEEIEIRVGEKQKNLPIEIWIGKPDRVKLSIISPAGEVIDNLESKNTNNERIKFLYEGTEMIVNFTSPELTTGDSLIFIRAYKLRAGIWKFRLTGQYIVEGKYSAWIPQRELLDDETKFLNPVEYTTLTLPSTSRGAISVAYYNQDNNAVVSESGRGYTRNGEIKPDIAAGGVKALVTNPGGNTSLMSGSSVAGAVVAGCCALILQWAVSDGNYPDIYSSQIKSYIISGAKGRPGDVYPNRDWGYGMFDLQGIFDRIRETYSPRSDEYEEYKVNNLFIRKPKDL</sequence>
<dbReference type="PATRIC" id="fig|545697.3.peg.39"/>
<dbReference type="InterPro" id="IPR000209">
    <property type="entry name" value="Peptidase_S8/S53_dom"/>
</dbReference>
<feature type="domain" description="Peptidase S8/S53" evidence="8">
    <location>
        <begin position="708"/>
        <end position="830"/>
    </location>
</feature>
<dbReference type="PROSITE" id="PS00136">
    <property type="entry name" value="SUBTILASE_ASP"/>
    <property type="match status" value="2"/>
</dbReference>
<feature type="active site" description="Charge relay system" evidence="5 6">
    <location>
        <position position="208"/>
    </location>
</feature>
<dbReference type="InterPro" id="IPR036852">
    <property type="entry name" value="Peptidase_S8/S53_dom_sf"/>
</dbReference>
<feature type="active site" description="Charge relay system" evidence="5 6">
    <location>
        <position position="150"/>
    </location>
</feature>
<evidence type="ECO:0000256" key="3">
    <source>
        <dbReference type="ARBA" id="ARBA00022801"/>
    </source>
</evidence>
<dbReference type="SUPFAM" id="SSF52743">
    <property type="entry name" value="Subtilisin-like"/>
    <property type="match status" value="2"/>
</dbReference>
<dbReference type="InterPro" id="IPR015500">
    <property type="entry name" value="Peptidase_S8_subtilisin-rel"/>
</dbReference>
<dbReference type="PANTHER" id="PTHR43806">
    <property type="entry name" value="PEPTIDASE S8"/>
    <property type="match status" value="1"/>
</dbReference>
<feature type="domain" description="Peptidase S8/S53" evidence="8">
    <location>
        <begin position="1047"/>
        <end position="1167"/>
    </location>
</feature>
<dbReference type="InterPro" id="IPR023827">
    <property type="entry name" value="Peptidase_S8_Asp-AS"/>
</dbReference>
<evidence type="ECO:0000259" key="8">
    <source>
        <dbReference type="Pfam" id="PF00082"/>
    </source>
</evidence>
<dbReference type="Gene3D" id="2.60.120.1290">
    <property type="match status" value="2"/>
</dbReference>
<keyword evidence="4 6" id="KW-0720">Serine protease</keyword>
<feature type="active site" description="Charge relay system" evidence="6">
    <location>
        <position position="1112"/>
    </location>
</feature>
<evidence type="ECO:0000256" key="2">
    <source>
        <dbReference type="ARBA" id="ARBA00022670"/>
    </source>
</evidence>
<evidence type="ECO:0000256" key="1">
    <source>
        <dbReference type="ARBA" id="ARBA00011073"/>
    </source>
</evidence>
<protein>
    <submittedName>
        <fullName evidence="10">Peptidase, S8/S53 family</fullName>
    </submittedName>
</protein>
<feature type="active site" description="Charge relay system" evidence="6">
    <location>
        <position position="789"/>
    </location>
</feature>
<evidence type="ECO:0000256" key="7">
    <source>
        <dbReference type="RuleBase" id="RU003355"/>
    </source>
</evidence>
<keyword evidence="2 6" id="KW-0645">Protease</keyword>
<proteinExistence type="inferred from homology"/>
<feature type="active site" description="Charge relay system" evidence="6">
    <location>
        <position position="717"/>
    </location>
</feature>
<evidence type="ECO:0000256" key="4">
    <source>
        <dbReference type="ARBA" id="ARBA00022825"/>
    </source>
</evidence>
<dbReference type="InterPro" id="IPR050131">
    <property type="entry name" value="Peptidase_S8_subtilisin-like"/>
</dbReference>
<dbReference type="HOGENOM" id="CLU_280707_0_0_9"/>
<dbReference type="InterPro" id="IPR041365">
    <property type="entry name" value="CspB_prodomain"/>
</dbReference>